<dbReference type="EMBL" id="CP113797">
    <property type="protein sequence ID" value="WAL59042.1"/>
    <property type="molecule type" value="Genomic_DNA"/>
</dbReference>
<evidence type="ECO:0000256" key="5">
    <source>
        <dbReference type="ARBA" id="ARBA00022989"/>
    </source>
</evidence>
<dbReference type="PANTHER" id="PTHR34390:SF1">
    <property type="entry name" value="SUCCINATE TRANSPORTER SUBUNIT YJJB-RELATED"/>
    <property type="match status" value="1"/>
</dbReference>
<feature type="domain" description="Threonine/Serine exporter ThrE" evidence="9">
    <location>
        <begin position="2"/>
        <end position="127"/>
    </location>
</feature>
<keyword evidence="4 8" id="KW-0812">Transmembrane</keyword>
<feature type="transmembrane region" description="Helical" evidence="8">
    <location>
        <begin position="75"/>
        <end position="98"/>
    </location>
</feature>
<evidence type="ECO:0000313" key="11">
    <source>
        <dbReference type="Proteomes" id="UP001163152"/>
    </source>
</evidence>
<name>A0A9E9C919_9CYAN</name>
<evidence type="ECO:0000256" key="1">
    <source>
        <dbReference type="ARBA" id="ARBA00004651"/>
    </source>
</evidence>
<evidence type="ECO:0000256" key="4">
    <source>
        <dbReference type="ARBA" id="ARBA00022692"/>
    </source>
</evidence>
<keyword evidence="6 8" id="KW-0472">Membrane</keyword>
<dbReference type="GO" id="GO:0015744">
    <property type="term" value="P:succinate transport"/>
    <property type="evidence" value="ECO:0007669"/>
    <property type="project" value="TreeGrafter"/>
</dbReference>
<keyword evidence="5 8" id="KW-1133">Transmembrane helix</keyword>
<evidence type="ECO:0000259" key="9">
    <source>
        <dbReference type="Pfam" id="PF12821"/>
    </source>
</evidence>
<proteinExistence type="inferred from homology"/>
<evidence type="ECO:0000256" key="3">
    <source>
        <dbReference type="ARBA" id="ARBA00022519"/>
    </source>
</evidence>
<evidence type="ECO:0000256" key="2">
    <source>
        <dbReference type="ARBA" id="ARBA00022475"/>
    </source>
</evidence>
<evidence type="ECO:0000256" key="7">
    <source>
        <dbReference type="ARBA" id="ARBA00034125"/>
    </source>
</evidence>
<keyword evidence="11" id="KW-1185">Reference proteome</keyword>
<evidence type="ECO:0000256" key="8">
    <source>
        <dbReference type="SAM" id="Phobius"/>
    </source>
</evidence>
<comment type="similarity">
    <text evidence="7">Belongs to the ThrE exporter (TC 2.A.79) family.</text>
</comment>
<dbReference type="PANTHER" id="PTHR34390">
    <property type="entry name" value="UPF0442 PROTEIN YJJB-RELATED"/>
    <property type="match status" value="1"/>
</dbReference>
<dbReference type="RefSeq" id="WP_268608583.1">
    <property type="nucleotide sequence ID" value="NZ_CP113797.1"/>
</dbReference>
<dbReference type="InterPro" id="IPR050539">
    <property type="entry name" value="ThrE_Dicarb/AminoAcid_Exp"/>
</dbReference>
<dbReference type="Proteomes" id="UP001163152">
    <property type="component" value="Chromosome"/>
</dbReference>
<reference evidence="10" key="1">
    <citation type="submission" date="2022-12" db="EMBL/GenBank/DDBJ databases">
        <title>Polyphasic identification of a Novel Hot-Spring Cyanobacterium Ocullathermofonsia sinensis gen nov. sp. nov. and Genomic Insights on its Adaptations to the Thermal Habitat.</title>
        <authorList>
            <person name="Daroch M."/>
            <person name="Tang J."/>
            <person name="Jiang Y."/>
        </authorList>
    </citation>
    <scope>NUCLEOTIDE SEQUENCE</scope>
    <source>
        <strain evidence="10">PKUAC-SCTA174</strain>
    </source>
</reference>
<dbReference type="AlphaFoldDB" id="A0A9E9C919"/>
<dbReference type="GO" id="GO:0005886">
    <property type="term" value="C:plasma membrane"/>
    <property type="evidence" value="ECO:0007669"/>
    <property type="project" value="UniProtKB-SubCell"/>
</dbReference>
<dbReference type="InterPro" id="IPR024528">
    <property type="entry name" value="ThrE_2"/>
</dbReference>
<dbReference type="Pfam" id="PF12821">
    <property type="entry name" value="ThrE_2"/>
    <property type="match status" value="1"/>
</dbReference>
<feature type="transmembrane region" description="Helical" evidence="8">
    <location>
        <begin position="44"/>
        <end position="63"/>
    </location>
</feature>
<keyword evidence="2" id="KW-1003">Cell membrane</keyword>
<comment type="subcellular location">
    <subcellularLocation>
        <location evidence="1">Cell membrane</location>
        <topology evidence="1">Multi-pass membrane protein</topology>
    </subcellularLocation>
</comment>
<organism evidence="10 11">
    <name type="scientific">Thermocoleostomius sinensis A174</name>
    <dbReference type="NCBI Taxonomy" id="2016057"/>
    <lineage>
        <taxon>Bacteria</taxon>
        <taxon>Bacillati</taxon>
        <taxon>Cyanobacteriota</taxon>
        <taxon>Cyanophyceae</taxon>
        <taxon>Oculatellales</taxon>
        <taxon>Oculatellaceae</taxon>
        <taxon>Thermocoleostomius</taxon>
    </lineage>
</organism>
<evidence type="ECO:0000256" key="6">
    <source>
        <dbReference type="ARBA" id="ARBA00023136"/>
    </source>
</evidence>
<feature type="transmembrane region" description="Helical" evidence="8">
    <location>
        <begin position="110"/>
        <end position="131"/>
    </location>
</feature>
<keyword evidence="3" id="KW-0997">Cell inner membrane</keyword>
<dbReference type="KEGG" id="tsin:OXH18_17930"/>
<protein>
    <submittedName>
        <fullName evidence="10">Threonine/serine exporter family protein</fullName>
    </submittedName>
</protein>
<sequence length="143" mass="15179">MQTVFSFLATLGFAVLYNVPYNALWICAAIGAGGYLLRSVLVDFGIAIDVATFFGALFVGLVGTIPARRLRLPMVLFAITGIICMIPGISVYKILVYFNQGDLLGGLESAVRAGFGVGAIATGIGAARILTDPEWGFDRDRPT</sequence>
<accession>A0A9E9C919</accession>
<evidence type="ECO:0000313" key="10">
    <source>
        <dbReference type="EMBL" id="WAL59042.1"/>
    </source>
</evidence>
<gene>
    <name evidence="10" type="ORF">OXH18_17930</name>
</gene>